<accession>A0ACD0NX69</accession>
<protein>
    <submittedName>
        <fullName evidence="1">Zf-DHHC-domain-containing protein</fullName>
    </submittedName>
</protein>
<keyword evidence="2" id="KW-1185">Reference proteome</keyword>
<dbReference type="Proteomes" id="UP000245626">
    <property type="component" value="Unassembled WGS sequence"/>
</dbReference>
<dbReference type="EMBL" id="KZ819941">
    <property type="protein sequence ID" value="PWN50352.1"/>
    <property type="molecule type" value="Genomic_DNA"/>
</dbReference>
<reference evidence="1 2" key="1">
    <citation type="journal article" date="2018" name="Mol. Biol. Evol.">
        <title>Broad Genomic Sampling Reveals a Smut Pathogenic Ancestry of the Fungal Clade Ustilaginomycotina.</title>
        <authorList>
            <person name="Kijpornyongpan T."/>
            <person name="Mondo S.J."/>
            <person name="Barry K."/>
            <person name="Sandor L."/>
            <person name="Lee J."/>
            <person name="Lipzen A."/>
            <person name="Pangilinan J."/>
            <person name="LaButti K."/>
            <person name="Hainaut M."/>
            <person name="Henrissat B."/>
            <person name="Grigoriev I.V."/>
            <person name="Spatafora J.W."/>
            <person name="Aime M.C."/>
        </authorList>
    </citation>
    <scope>NUCLEOTIDE SEQUENCE [LARGE SCALE GENOMIC DNA]</scope>
    <source>
        <strain evidence="1 2">SA 807</strain>
    </source>
</reference>
<proteinExistence type="predicted"/>
<name>A0ACD0NX69_9BASI</name>
<evidence type="ECO:0000313" key="2">
    <source>
        <dbReference type="Proteomes" id="UP000245626"/>
    </source>
</evidence>
<sequence>MTKITCDPNSPAASPRLKSFCSKVAYVPFVFILGLILYAWFTLAVTLAIQHNMVRHTDYSKGLVQLVISTLLAAGAASSFIVAVNKNPGVPIASPEALEARAGYSQNYDHPPTSGNAVLSDNSQSRNRTGGGRRRSHHPASASQGAATTDYEMGLKGNRKQSQEEEGFVYASQDESQDDYDDDDDDYDDDDHAGSHSAPLLPSTIPIPGQPQLPARTGRQQLKDAYLTGRTSKVELRNTSNLWVKSSGEDRWCAKCKAPKPDRCHHCSSCGRCVLRMDHHCPWLASKCVGLRNHKAFFLFISYTALFCAYSCQEMIRALLHYVENEDNGFETTPIGWAVVLFLGFIFGASLIPFSGYHAYLICRNRTTIESMEGSGRVRLRARPDPRRERVEDRLKRLASDRMGGPALRTSHEADGSSSSGAPVRPKRGSGELPTWRSDEYLTKEERKALRRANKLNVYDIGVSANWRQVMGPKWWLWFVPIGDPQGDGFSYLVNSKTLRELEEVTARVRIAEARADQERRGEGRAGGSRRAGDTGSGSRDRFVGAHGEVEWGQAPRKSEWGVLYGIGEDEDAQGEGALGHSGGEN</sequence>
<gene>
    <name evidence="1" type="ORF">IE53DRAFT_362448</name>
</gene>
<organism evidence="1 2">
    <name type="scientific">Violaceomyces palustris</name>
    <dbReference type="NCBI Taxonomy" id="1673888"/>
    <lineage>
        <taxon>Eukaryota</taxon>
        <taxon>Fungi</taxon>
        <taxon>Dikarya</taxon>
        <taxon>Basidiomycota</taxon>
        <taxon>Ustilaginomycotina</taxon>
        <taxon>Ustilaginomycetes</taxon>
        <taxon>Violaceomycetales</taxon>
        <taxon>Violaceomycetaceae</taxon>
        <taxon>Violaceomyces</taxon>
    </lineage>
</organism>
<evidence type="ECO:0000313" key="1">
    <source>
        <dbReference type="EMBL" id="PWN50352.1"/>
    </source>
</evidence>